<feature type="compositionally biased region" description="Acidic residues" evidence="1">
    <location>
        <begin position="242"/>
        <end position="253"/>
    </location>
</feature>
<proteinExistence type="predicted"/>
<dbReference type="eggNOG" id="ENOG502RESN">
    <property type="taxonomic scope" value="Eukaryota"/>
</dbReference>
<dbReference type="OrthoDB" id="4500473at2759"/>
<evidence type="ECO:0000313" key="3">
    <source>
        <dbReference type="EnsemblFungi" id="MAPG_06722T0"/>
    </source>
</evidence>
<organism evidence="3 4">
    <name type="scientific">Magnaporthiopsis poae (strain ATCC 64411 / 73-15)</name>
    <name type="common">Kentucky bluegrass fungus</name>
    <name type="synonym">Magnaporthe poae</name>
    <dbReference type="NCBI Taxonomy" id="644358"/>
    <lineage>
        <taxon>Eukaryota</taxon>
        <taxon>Fungi</taxon>
        <taxon>Dikarya</taxon>
        <taxon>Ascomycota</taxon>
        <taxon>Pezizomycotina</taxon>
        <taxon>Sordariomycetes</taxon>
        <taxon>Sordariomycetidae</taxon>
        <taxon>Magnaporthales</taxon>
        <taxon>Magnaporthaceae</taxon>
        <taxon>Magnaporthiopsis</taxon>
    </lineage>
</organism>
<dbReference type="EMBL" id="ADBL01001624">
    <property type="status" value="NOT_ANNOTATED_CDS"/>
    <property type="molecule type" value="Genomic_DNA"/>
</dbReference>
<reference evidence="3" key="5">
    <citation type="submission" date="2015-06" db="UniProtKB">
        <authorList>
            <consortium name="EnsemblFungi"/>
        </authorList>
    </citation>
    <scope>IDENTIFICATION</scope>
    <source>
        <strain evidence="3">ATCC 64411</strain>
    </source>
</reference>
<dbReference type="OMA" id="MGKLYYF"/>
<dbReference type="Proteomes" id="UP000011715">
    <property type="component" value="Unassembled WGS sequence"/>
</dbReference>
<dbReference type="EnsemblFungi" id="MAPG_06722T0">
    <property type="protein sequence ID" value="MAPG_06722T0"/>
    <property type="gene ID" value="MAPG_06722"/>
</dbReference>
<name>A0A0C4E2T2_MAGP6</name>
<evidence type="ECO:0000313" key="4">
    <source>
        <dbReference type="Proteomes" id="UP000011715"/>
    </source>
</evidence>
<accession>A0A0C4E2T2</accession>
<reference evidence="4" key="2">
    <citation type="submission" date="2010-05" db="EMBL/GenBank/DDBJ databases">
        <title>The genome sequence of Magnaporthe poae strain ATCC 64411.</title>
        <authorList>
            <person name="Ma L.-J."/>
            <person name="Dead R."/>
            <person name="Young S."/>
            <person name="Zeng Q."/>
            <person name="Koehrsen M."/>
            <person name="Alvarado L."/>
            <person name="Berlin A."/>
            <person name="Chapman S.B."/>
            <person name="Chen Z."/>
            <person name="Freedman E."/>
            <person name="Gellesch M."/>
            <person name="Goldberg J."/>
            <person name="Griggs A."/>
            <person name="Gujja S."/>
            <person name="Heilman E.R."/>
            <person name="Heiman D."/>
            <person name="Hepburn T."/>
            <person name="Howarth C."/>
            <person name="Jen D."/>
            <person name="Larson L."/>
            <person name="Mehta T."/>
            <person name="Neiman D."/>
            <person name="Pearson M."/>
            <person name="Roberts A."/>
            <person name="Saif S."/>
            <person name="Shea T."/>
            <person name="Shenoy N."/>
            <person name="Sisk P."/>
            <person name="Stolte C."/>
            <person name="Sykes S."/>
            <person name="Walk T."/>
            <person name="White J."/>
            <person name="Yandava C."/>
            <person name="Haas B."/>
            <person name="Nusbaum C."/>
            <person name="Birren B."/>
        </authorList>
    </citation>
    <scope>NUCLEOTIDE SEQUENCE [LARGE SCALE GENOMIC DNA]</scope>
    <source>
        <strain evidence="4">ATCC 64411 / 73-15</strain>
    </source>
</reference>
<gene>
    <name evidence="2" type="ORF">MAPG_06722</name>
</gene>
<dbReference type="EMBL" id="GL876970">
    <property type="protein sequence ID" value="KLU87729.1"/>
    <property type="molecule type" value="Genomic_DNA"/>
</dbReference>
<reference evidence="3" key="4">
    <citation type="journal article" date="2015" name="G3 (Bethesda)">
        <title>Genome sequences of three phytopathogenic species of the Magnaporthaceae family of fungi.</title>
        <authorList>
            <person name="Okagaki L.H."/>
            <person name="Nunes C.C."/>
            <person name="Sailsbery J."/>
            <person name="Clay B."/>
            <person name="Brown D."/>
            <person name="John T."/>
            <person name="Oh Y."/>
            <person name="Young N."/>
            <person name="Fitzgerald M."/>
            <person name="Haas B.J."/>
            <person name="Zeng Q."/>
            <person name="Young S."/>
            <person name="Adiconis X."/>
            <person name="Fan L."/>
            <person name="Levin J.Z."/>
            <person name="Mitchell T.K."/>
            <person name="Okubara P.A."/>
            <person name="Farman M.L."/>
            <person name="Kohn L.M."/>
            <person name="Birren B."/>
            <person name="Ma L.-J."/>
            <person name="Dean R.A."/>
        </authorList>
    </citation>
    <scope>NUCLEOTIDE SEQUENCE</scope>
    <source>
        <strain evidence="3">ATCC 64411 / 73-15</strain>
    </source>
</reference>
<evidence type="ECO:0000256" key="1">
    <source>
        <dbReference type="SAM" id="MobiDB-lite"/>
    </source>
</evidence>
<protein>
    <submittedName>
        <fullName evidence="2 3">Uncharacterized protein</fullName>
    </submittedName>
</protein>
<dbReference type="AlphaFoldDB" id="A0A0C4E2T2"/>
<sequence length="291" mass="30908">MPKLYYFRSPNLDINPESETAPRLGSIYCDIGSFGLSGPLNRQDRLPVPLELCSSGATSTFSATSGSSVNGSAGLNITGAGTNASVLGQSGAGGLVYTFKSDQSESYRCSLLETTEFLPTDDFVAVSVGASPHVRNYLETAVFGRRRVYMITGLKVAADLAMDTAGNTRHGPRLTIGPPGTAGGFPMPASLHLELEAGRNGGVSGTAVNEVIFAYKAIRVRSRLDGKVKFDYRSGGKYGVGDDGEDDGEEELDNTGTSPWELDFLTEQDRARDFSECHPVQITADGAESRL</sequence>
<reference evidence="2" key="3">
    <citation type="submission" date="2011-03" db="EMBL/GenBank/DDBJ databases">
        <title>Annotation of Magnaporthe poae ATCC 64411.</title>
        <authorList>
            <person name="Ma L.-J."/>
            <person name="Dead R."/>
            <person name="Young S.K."/>
            <person name="Zeng Q."/>
            <person name="Gargeya S."/>
            <person name="Fitzgerald M."/>
            <person name="Haas B."/>
            <person name="Abouelleil A."/>
            <person name="Alvarado L."/>
            <person name="Arachchi H.M."/>
            <person name="Berlin A."/>
            <person name="Brown A."/>
            <person name="Chapman S.B."/>
            <person name="Chen Z."/>
            <person name="Dunbar C."/>
            <person name="Freedman E."/>
            <person name="Gearin G."/>
            <person name="Gellesch M."/>
            <person name="Goldberg J."/>
            <person name="Griggs A."/>
            <person name="Gujja S."/>
            <person name="Heiman D."/>
            <person name="Howarth C."/>
            <person name="Larson L."/>
            <person name="Lui A."/>
            <person name="MacDonald P.J.P."/>
            <person name="Mehta T."/>
            <person name="Montmayeur A."/>
            <person name="Murphy C."/>
            <person name="Neiman D."/>
            <person name="Pearson M."/>
            <person name="Priest M."/>
            <person name="Roberts A."/>
            <person name="Saif S."/>
            <person name="Shea T."/>
            <person name="Shenoy N."/>
            <person name="Sisk P."/>
            <person name="Stolte C."/>
            <person name="Sykes S."/>
            <person name="Yandava C."/>
            <person name="Wortman J."/>
            <person name="Nusbaum C."/>
            <person name="Birren B."/>
        </authorList>
    </citation>
    <scope>NUCLEOTIDE SEQUENCE</scope>
    <source>
        <strain evidence="2">ATCC 64411</strain>
    </source>
</reference>
<reference evidence="2" key="1">
    <citation type="submission" date="2010-05" db="EMBL/GenBank/DDBJ databases">
        <title>The Genome Sequence of Magnaporthe poae strain ATCC 64411.</title>
        <authorList>
            <consortium name="The Broad Institute Genome Sequencing Platform"/>
            <consortium name="Broad Institute Genome Sequencing Center for Infectious Disease"/>
            <person name="Ma L.-J."/>
            <person name="Dead R."/>
            <person name="Young S."/>
            <person name="Zeng Q."/>
            <person name="Koehrsen M."/>
            <person name="Alvarado L."/>
            <person name="Berlin A."/>
            <person name="Chapman S.B."/>
            <person name="Chen Z."/>
            <person name="Freedman E."/>
            <person name="Gellesch M."/>
            <person name="Goldberg J."/>
            <person name="Griggs A."/>
            <person name="Gujja S."/>
            <person name="Heilman E.R."/>
            <person name="Heiman D."/>
            <person name="Hepburn T."/>
            <person name="Howarth C."/>
            <person name="Jen D."/>
            <person name="Larson L."/>
            <person name="Mehta T."/>
            <person name="Neiman D."/>
            <person name="Pearson M."/>
            <person name="Roberts A."/>
            <person name="Saif S."/>
            <person name="Shea T."/>
            <person name="Shenoy N."/>
            <person name="Sisk P."/>
            <person name="Stolte C."/>
            <person name="Sykes S."/>
            <person name="Walk T."/>
            <person name="White J."/>
            <person name="Yandava C."/>
            <person name="Haas B."/>
            <person name="Nusbaum C."/>
            <person name="Birren B."/>
        </authorList>
    </citation>
    <scope>NUCLEOTIDE SEQUENCE</scope>
    <source>
        <strain evidence="2">ATCC 64411</strain>
    </source>
</reference>
<keyword evidence="4" id="KW-1185">Reference proteome</keyword>
<evidence type="ECO:0000313" key="2">
    <source>
        <dbReference type="EMBL" id="KLU87729.1"/>
    </source>
</evidence>
<dbReference type="VEuPathDB" id="FungiDB:MAPG_06722"/>
<feature type="region of interest" description="Disordered" evidence="1">
    <location>
        <begin position="238"/>
        <end position="261"/>
    </location>
</feature>